<feature type="domain" description="Bacterial Ig-like" evidence="3">
    <location>
        <begin position="1162"/>
        <end position="1239"/>
    </location>
</feature>
<organism evidence="4 5">
    <name type="scientific">Rouxiella chamberiensis</name>
    <dbReference type="NCBI Taxonomy" id="1513468"/>
    <lineage>
        <taxon>Bacteria</taxon>
        <taxon>Pseudomonadati</taxon>
        <taxon>Pseudomonadota</taxon>
        <taxon>Gammaproteobacteria</taxon>
        <taxon>Enterobacterales</taxon>
        <taxon>Yersiniaceae</taxon>
        <taxon>Rouxiella</taxon>
    </lineage>
</organism>
<dbReference type="InterPro" id="IPR019960">
    <property type="entry name" value="T1SS_VCA0849"/>
</dbReference>
<dbReference type="NCBIfam" id="NF033510">
    <property type="entry name" value="Ca_tandemer"/>
    <property type="match status" value="19"/>
</dbReference>
<dbReference type="InterPro" id="IPR013783">
    <property type="entry name" value="Ig-like_fold"/>
</dbReference>
<feature type="domain" description="Bacterial Ig-like" evidence="3">
    <location>
        <begin position="1056"/>
        <end position="1134"/>
    </location>
</feature>
<feature type="domain" description="Bacterial Ig-like" evidence="3">
    <location>
        <begin position="221"/>
        <end position="300"/>
    </location>
</feature>
<feature type="domain" description="Bacterial Ig-like" evidence="3">
    <location>
        <begin position="718"/>
        <end position="821"/>
    </location>
</feature>
<dbReference type="NCBIfam" id="TIGR03661">
    <property type="entry name" value="T1SS_VCA0849"/>
    <property type="match status" value="1"/>
</dbReference>
<keyword evidence="5" id="KW-1185">Reference proteome</keyword>
<dbReference type="InterPro" id="IPR010221">
    <property type="entry name" value="VCBS_dom"/>
</dbReference>
<dbReference type="Pfam" id="PF00353">
    <property type="entry name" value="HemolysinCabind"/>
    <property type="match status" value="1"/>
</dbReference>
<dbReference type="PANTHER" id="PTHR14795:SF0">
    <property type="entry name" value="TRANSMEMBRANE PROTEIN 62"/>
    <property type="match status" value="1"/>
</dbReference>
<evidence type="ECO:0000256" key="1">
    <source>
        <dbReference type="ARBA" id="ARBA00022837"/>
    </source>
</evidence>
<feature type="domain" description="Bacterial Ig-like" evidence="3">
    <location>
        <begin position="522"/>
        <end position="613"/>
    </location>
</feature>
<evidence type="ECO:0000313" key="4">
    <source>
        <dbReference type="EMBL" id="WAT01892.1"/>
    </source>
</evidence>
<feature type="domain" description="Bacterial Ig" evidence="2">
    <location>
        <begin position="1848"/>
        <end position="1926"/>
    </location>
</feature>
<evidence type="ECO:0000259" key="3">
    <source>
        <dbReference type="Pfam" id="PF19077"/>
    </source>
</evidence>
<dbReference type="Gene3D" id="2.60.40.10">
    <property type="entry name" value="Immunoglobulins"/>
    <property type="match status" value="19"/>
</dbReference>
<keyword evidence="1" id="KW-0106">Calcium</keyword>
<evidence type="ECO:0000259" key="2">
    <source>
        <dbReference type="Pfam" id="PF17936"/>
    </source>
</evidence>
<feature type="domain" description="Bacterial Ig-like" evidence="3">
    <location>
        <begin position="426"/>
        <end position="510"/>
    </location>
</feature>
<dbReference type="PANTHER" id="PTHR14795">
    <property type="entry name" value="HELICASE RELATED"/>
    <property type="match status" value="1"/>
</dbReference>
<feature type="domain" description="Bacterial Ig-like" evidence="3">
    <location>
        <begin position="1452"/>
        <end position="1543"/>
    </location>
</feature>
<dbReference type="Pfam" id="PF19077">
    <property type="entry name" value="Big_13"/>
    <property type="match status" value="18"/>
</dbReference>
<dbReference type="Pfam" id="PF17936">
    <property type="entry name" value="Big_6"/>
    <property type="match status" value="1"/>
</dbReference>
<feature type="domain" description="Bacterial Ig-like" evidence="3">
    <location>
        <begin position="112"/>
        <end position="194"/>
    </location>
</feature>
<reference evidence="4" key="1">
    <citation type="submission" date="2022-12" db="EMBL/GenBank/DDBJ databases">
        <title>Complete genome sequence of an Australian strain of Rouxiella badensis DAR84756 and resolution of the R. badensis DSM100043 and R. chamberiensis DSM28324 genomes.</title>
        <authorList>
            <person name="Paul S."/>
            <person name="Anderson P.J."/>
            <person name="Maynard G."/>
            <person name="Dyall-Smith M."/>
            <person name="Kudinha T."/>
        </authorList>
    </citation>
    <scope>NUCLEOTIDE SEQUENCE</scope>
    <source>
        <strain evidence="4">DSM 28324</strain>
    </source>
</reference>
<feature type="domain" description="Bacterial Ig-like" evidence="3">
    <location>
        <begin position="4"/>
        <end position="90"/>
    </location>
</feature>
<feature type="domain" description="Bacterial Ig-like" evidence="3">
    <location>
        <begin position="850"/>
        <end position="927"/>
    </location>
</feature>
<feature type="domain" description="Bacterial Ig-like" evidence="3">
    <location>
        <begin position="1565"/>
        <end position="1642"/>
    </location>
</feature>
<sequence length="2430" mass="240732">MLTNDDGVVISADAVINDVAPVLSGTAEPGSTVTVSDGDTPLGTAIVGDDGTWTFNTPELGEGAHSITATVTDPAGNSSPATDPITFTVDITSPETATNIVISNDEGATPTPVTTGATNDTTPVLSGTAEVGSTVTVSENGNVIGTALVDADGNWTFTVTDPLDDGVHTFTTTVTDPAGNVSPVSAPLDLIIDTVAPTEATAVLLSNNEGNTLVPILDGDFTNDSTPVYSGGANSAETGSTVNVLDNGVVIGTATVAADGSWSFTLPQLDDGPHSLTAVVVDPAGNESPASPAIGFQIDTIAPDVAQDLVFSNDSGATPVAIAEGGVTNDNTPVLSGTAEANSTITILEDNVVLATTTADADGNWSYTPTLSDGTYAFTVTVTDPVGNVSAASDPVTLTIDTVAPTVADLALSNNQAADPVAIVDGGLTNDNTPVLTGTAEAGSIINIYDGDDLTAAPLGTITVDDTGIWSFTVPDGTPLTDGLHALNVTATDPAGNVSAPAVINVEIDTVQPDAAADLTLANDNGSAVVVIDGVTYTNDSTPLISGTAAAGSVVNVSNGDTLLGTATVGTDGTWTVTLTEPLDDVAYTLTVEVVDAAGNVSAPQTLTFTVDTVAPDATTLTLTNDNVAPGVPVEENTTTNDNTPLLSGAAEAGSVVTVYDENQQVVGTTVALEDGTWSLVSPALTDGTHTFYATVTDEVGNVSENSPTFTLTVDATAPEPVTDLLLQNDEGDAPVDIANGGITNDATPVISGTAEPGSTITLVNTADGSTFGTVTADATTGVWTFTPDALADGTTYNLAITVTDEAGNSSAATNVSFTVDLTPPEPIDVADFAIYNNDGTSLVLIANGGLTNDATPELLGTGTPGTTVNIYQDAVLVGTAAVSDAGEWRFDVAALTDNTPHVFTVAAVDAAGNLSDQSAGYTITVDAVVPDAVGSLVVTDNVGDAQGPLLTGAVTDDNTPTFSGTAEAGTTVSVYEGATLLGTAVVGEDTTWTITPIALGNGTHNFSIIVTDIAGNVSTATPFVLDVEAGIPPATSTLEITDDAGTTLVALLDGASTNDSTPVFSGLSTAGSTIAIYDGVNAAPLATVAVGADGQWSFTPAAAIAEGTYGFFITTTDGVGNVTTSDTITITIDVTVPDAAIDLLVSNDDVATPVPIADGTSTNDNTPLVSGTAEAGSLVTLYDGTTVIGTVTADAVTGAWSLNTPQLSNGDHALSVTVTDAAGNVSDPSPTLTFTVDTAAPAAVTLVVTNDETGVPVANGGSTNDATPTLSGTAEDGALVTIFDGTDAIGTVTAVGGVWEFTPAADLEPGTHNFSASATDAAGNVSVASATATVIIDIEAPIAATITASNDNGAVAIPIADNGSTNDSTPALSGTAEAGSTVTILQDGAPLATVTASAAGTWNYSPAALADGAHTFTVTATDAAGNVSPAATLTLNVVTTGPVPVTDLVVTDNVGTLTGALASGATTDDTTPTLSGTAGALGNIVTVYDGTAILGTVTAGAGGAWEFTTAALSNGPHALSVTVTDPAGNTSTATAFPITVDTIAPTASTLVITNDVANTVIPNGGVTNDTTPTLSGVAEANSTVNIFEGAALLGTVLADANGAWNFTTGVLGTGAHTLTVSVTDAAGNVSGSTAATVNIDTTAPGAVTFTTSNNNGTVATPILNNGTTNDNTPLLTGTAEAGSRVTILDGTTPLGTVTAGATGAWSFTSTTLADGVHTLNVTATDTAGNVGPATAITFTVDSVAPLAVTGLTVSDNVGTTTGTLTSGAFTDDNTPTLAGTAEANALVTIYDGATILGTVAADAAGAWTYTTTALTDGAHQLSVTATDAAGNVSPATTPVAITVDTVAPAAVTALAVDNTGNTLTGTGEANSTVTVRDAGGAIIGTATTDSAGAFTVALTTAQTTGALLSVTQTDRAGNVSPTASVGSAIRIAAVNDTNEVDYTSQVVQQSNALSSISGTALLSVGVGTILSATVIGGSNPLLLTVGADDSRQVSVNATLNGINLLVNYSLNVYQEQPNGSWSLVQSIPNYIAGLIGIGPYTGGTVALNTLTTGTYAVVLASNLNVSVLPTTTIRTTNDVTTLAVTVAATVTGNLLTNDTSSVDGVVPVGTAVTSVGAVAVNETGSTSISSAYGTLNIDSHGQYTYTLKGGLDIDTLPATDSFTYSVRDAAGAVTSATLTVTLNEGAAATLLSTNSLVAESTGTESDASGSIYGDSTDSHTGTLSIINEAGDVTTVNTAGTTSIAGDYGVLNVDASGHYTYTLNAEVSAQSLLHKEVFSYSLAATDGTITQNTFTIDLHPTITGTAGADTLTGGAYDDTITAGAGADTLVYHLLATADATGGNGHDTWTDFNVAQGDKIDVSDLLIGWNDSTSNVNDFVKVDHTSDGNTVLSIDRDGTGTAFSSAQLVTLEGVNVSLEELLQQPHQNTTA</sequence>
<feature type="domain" description="Bacterial Ig-like" evidence="3">
    <location>
        <begin position="636"/>
        <end position="715"/>
    </location>
</feature>
<dbReference type="RefSeq" id="WP_269128121.1">
    <property type="nucleotide sequence ID" value="NZ_CP114058.1"/>
</dbReference>
<dbReference type="InterPro" id="IPR001343">
    <property type="entry name" value="Hemolysn_Ca-bd"/>
</dbReference>
<proteinExistence type="predicted"/>
<accession>A0ABY7HSA4</accession>
<feature type="domain" description="Bacterial Ig-like" evidence="3">
    <location>
        <begin position="1361"/>
        <end position="1438"/>
    </location>
</feature>
<feature type="domain" description="Bacterial Ig-like" evidence="3">
    <location>
        <begin position="1248"/>
        <end position="1338"/>
    </location>
</feature>
<dbReference type="InterPro" id="IPR044016">
    <property type="entry name" value="Big_13"/>
</dbReference>
<gene>
    <name evidence="4" type="ORF">O1V66_04070</name>
</gene>
<dbReference type="InterPro" id="IPR011049">
    <property type="entry name" value="Serralysin-like_metalloprot_C"/>
</dbReference>
<evidence type="ECO:0000313" key="5">
    <source>
        <dbReference type="Proteomes" id="UP001164712"/>
    </source>
</evidence>
<dbReference type="SUPFAM" id="SSF51120">
    <property type="entry name" value="beta-Roll"/>
    <property type="match status" value="1"/>
</dbReference>
<dbReference type="EMBL" id="CP114058">
    <property type="protein sequence ID" value="WAT01892.1"/>
    <property type="molecule type" value="Genomic_DNA"/>
</dbReference>
<feature type="domain" description="Bacterial Ig-like" evidence="3">
    <location>
        <begin position="1665"/>
        <end position="1742"/>
    </location>
</feature>
<dbReference type="InterPro" id="IPR041498">
    <property type="entry name" value="Big_6"/>
</dbReference>
<dbReference type="NCBIfam" id="TIGR01965">
    <property type="entry name" value="VCBS_repeat"/>
    <property type="match status" value="2"/>
</dbReference>
<feature type="domain" description="Bacterial Ig-like" evidence="3">
    <location>
        <begin position="306"/>
        <end position="402"/>
    </location>
</feature>
<protein>
    <submittedName>
        <fullName evidence="4">Ig-like domain-containing protein</fullName>
    </submittedName>
</protein>
<dbReference type="Proteomes" id="UP001164712">
    <property type="component" value="Chromosome"/>
</dbReference>
<dbReference type="Pfam" id="PF17963">
    <property type="entry name" value="Big_9"/>
    <property type="match status" value="1"/>
</dbReference>
<feature type="domain" description="Bacterial Ig-like" evidence="3">
    <location>
        <begin position="1753"/>
        <end position="1846"/>
    </location>
</feature>
<feature type="domain" description="Bacterial Ig-like" evidence="3">
    <location>
        <begin position="952"/>
        <end position="1027"/>
    </location>
</feature>
<name>A0ABY7HSA4_9GAMM</name>